<comment type="similarity">
    <text evidence="1">Belongs to the aldehyde dehydrogenase family.</text>
</comment>
<keyword evidence="2" id="KW-0560">Oxidoreductase</keyword>
<dbReference type="PANTHER" id="PTHR11699">
    <property type="entry name" value="ALDEHYDE DEHYDROGENASE-RELATED"/>
    <property type="match status" value="1"/>
</dbReference>
<dbReference type="eggNOG" id="COG1012">
    <property type="taxonomic scope" value="Bacteria"/>
</dbReference>
<dbReference type="Gene3D" id="3.40.309.10">
    <property type="entry name" value="Aldehyde Dehydrogenase, Chain A, domain 2"/>
    <property type="match status" value="1"/>
</dbReference>
<protein>
    <submittedName>
        <fullName evidence="4">Aldehyde dehydrogenase</fullName>
    </submittedName>
</protein>
<dbReference type="GO" id="GO:0016620">
    <property type="term" value="F:oxidoreductase activity, acting on the aldehyde or oxo group of donors, NAD or NADP as acceptor"/>
    <property type="evidence" value="ECO:0007669"/>
    <property type="project" value="InterPro"/>
</dbReference>
<dbReference type="HOGENOM" id="CLU_005391_0_1_5"/>
<dbReference type="InterPro" id="IPR016161">
    <property type="entry name" value="Ald_DH/histidinol_DH"/>
</dbReference>
<dbReference type="Pfam" id="PF00171">
    <property type="entry name" value="Aldedh"/>
    <property type="match status" value="1"/>
</dbReference>
<dbReference type="InterPro" id="IPR016162">
    <property type="entry name" value="Ald_DH_N"/>
</dbReference>
<dbReference type="STRING" id="266779.Meso_2925"/>
<name>Q11E78_CHESB</name>
<dbReference type="EMBL" id="CP000390">
    <property type="protein sequence ID" value="ABG64297.1"/>
    <property type="molecule type" value="Genomic_DNA"/>
</dbReference>
<accession>Q11E78</accession>
<dbReference type="InterPro" id="IPR016163">
    <property type="entry name" value="Ald_DH_C"/>
</dbReference>
<evidence type="ECO:0000256" key="1">
    <source>
        <dbReference type="ARBA" id="ARBA00009986"/>
    </source>
</evidence>
<reference evidence="4" key="1">
    <citation type="submission" date="2006-06" db="EMBL/GenBank/DDBJ databases">
        <title>Complete sequence of chromosome of Chelativorans sp. BNC1.</title>
        <authorList>
            <consortium name="US DOE Joint Genome Institute"/>
            <person name="Copeland A."/>
            <person name="Lucas S."/>
            <person name="Lapidus A."/>
            <person name="Barry K."/>
            <person name="Detter J.C."/>
            <person name="Glavina del Rio T."/>
            <person name="Hammon N."/>
            <person name="Israni S."/>
            <person name="Dalin E."/>
            <person name="Tice H."/>
            <person name="Pitluck S."/>
            <person name="Chertkov O."/>
            <person name="Brettin T."/>
            <person name="Bruce D."/>
            <person name="Han C."/>
            <person name="Tapia R."/>
            <person name="Gilna P."/>
            <person name="Schmutz J."/>
            <person name="Larimer F."/>
            <person name="Land M."/>
            <person name="Hauser L."/>
            <person name="Kyrpides N."/>
            <person name="Mikhailova N."/>
            <person name="Richardson P."/>
        </authorList>
    </citation>
    <scope>NUCLEOTIDE SEQUENCE</scope>
    <source>
        <strain evidence="4">BNC1</strain>
    </source>
</reference>
<dbReference type="CDD" id="cd07120">
    <property type="entry name" value="ALDH_PsfA-ACA09737"/>
    <property type="match status" value="1"/>
</dbReference>
<dbReference type="Gene3D" id="3.40.605.10">
    <property type="entry name" value="Aldehyde Dehydrogenase, Chain A, domain 1"/>
    <property type="match status" value="1"/>
</dbReference>
<dbReference type="PROSITE" id="PS00070">
    <property type="entry name" value="ALDEHYDE_DEHYDR_CYS"/>
    <property type="match status" value="1"/>
</dbReference>
<dbReference type="AlphaFoldDB" id="Q11E78"/>
<evidence type="ECO:0000259" key="3">
    <source>
        <dbReference type="Pfam" id="PF00171"/>
    </source>
</evidence>
<dbReference type="KEGG" id="mes:Meso_2925"/>
<dbReference type="FunFam" id="3.40.605.10:FF:000007">
    <property type="entry name" value="NAD/NADP-dependent betaine aldehyde dehydrogenase"/>
    <property type="match status" value="1"/>
</dbReference>
<feature type="domain" description="Aldehyde dehydrogenase" evidence="3">
    <location>
        <begin position="27"/>
        <end position="482"/>
    </location>
</feature>
<dbReference type="SUPFAM" id="SSF53720">
    <property type="entry name" value="ALDH-like"/>
    <property type="match status" value="1"/>
</dbReference>
<gene>
    <name evidence="4" type="ordered locus">Meso_2925</name>
</gene>
<organism evidence="4">
    <name type="scientific">Chelativorans sp. (strain BNC1)</name>
    <dbReference type="NCBI Taxonomy" id="266779"/>
    <lineage>
        <taxon>Bacteria</taxon>
        <taxon>Pseudomonadati</taxon>
        <taxon>Pseudomonadota</taxon>
        <taxon>Alphaproteobacteria</taxon>
        <taxon>Hyphomicrobiales</taxon>
        <taxon>Phyllobacteriaceae</taxon>
        <taxon>Chelativorans</taxon>
    </lineage>
</organism>
<evidence type="ECO:0000313" key="4">
    <source>
        <dbReference type="EMBL" id="ABG64297.1"/>
    </source>
</evidence>
<proteinExistence type="inferred from homology"/>
<dbReference type="InterPro" id="IPR016160">
    <property type="entry name" value="Ald_DH_CS_CYS"/>
</dbReference>
<dbReference type="InterPro" id="IPR015590">
    <property type="entry name" value="Aldehyde_DH_dom"/>
</dbReference>
<sequence length="489" mass="52461">MALLEHPQVGPAQNHIDGIWRHGPVSERRETFDPATGKILGHYDPGTVDLMDEAIAAARRAFDETAWASAPRLRAEVLLKLAARLSADHERLATLNAYENGKSFIQAKNEVATAISEAKYYAGLARSMTGRMMEPEPGCYSLISREPMGVAGIIVPWNAPVTLLLRSLAAALAAGCTAVVKPAPQTPLINAAVIQHLVAITEIPDGVVNSINDGGPAVGERLVASSDVDVISFTGSSAVGKRIMAAAAPTLKRVSLELGGKTPSIIFDDADLDKAISELARASLVNSGQQCVAASRFLVHRNVLDDFADGMMQRLRSVPVGPGYDTDNLVGAIIDRPNRDRLLGWLDRCADDGDILLRGETLDERYPGGAFLTPSLVLVSSTEALTVQEELFGPIITLEPFADEDEALAKAHATAYGLAASVFTRELDRSLRMARRLRAGTVWLNTHGKLIAEAEMEGHRESGIGRLHGADAIGEFQQTKHIYLPFGQS</sequence>
<evidence type="ECO:0000256" key="2">
    <source>
        <dbReference type="ARBA" id="ARBA00023002"/>
    </source>
</evidence>
<dbReference type="OrthoDB" id="9802947at2"/>